<dbReference type="PANTHER" id="PTHR21662:SF59">
    <property type="entry name" value="RECEPTOR PROTEIN-TYROSINE KINASE"/>
    <property type="match status" value="1"/>
</dbReference>
<evidence type="ECO:0000313" key="4">
    <source>
        <dbReference type="Proteomes" id="UP000024635"/>
    </source>
</evidence>
<dbReference type="Gene3D" id="3.80.20.20">
    <property type="entry name" value="Receptor L-domain"/>
    <property type="match status" value="1"/>
</dbReference>
<dbReference type="AlphaFoldDB" id="A0A016U3H2"/>
<proteinExistence type="predicted"/>
<organism evidence="3 4">
    <name type="scientific">Ancylostoma ceylanicum</name>
    <dbReference type="NCBI Taxonomy" id="53326"/>
    <lineage>
        <taxon>Eukaryota</taxon>
        <taxon>Metazoa</taxon>
        <taxon>Ecdysozoa</taxon>
        <taxon>Nematoda</taxon>
        <taxon>Chromadorea</taxon>
        <taxon>Rhabditida</taxon>
        <taxon>Rhabditina</taxon>
        <taxon>Rhabditomorpha</taxon>
        <taxon>Strongyloidea</taxon>
        <taxon>Ancylostomatidae</taxon>
        <taxon>Ancylostomatinae</taxon>
        <taxon>Ancylostoma</taxon>
    </lineage>
</organism>
<dbReference type="Pfam" id="PF01030">
    <property type="entry name" value="Recep_L_domain"/>
    <property type="match status" value="1"/>
</dbReference>
<keyword evidence="1" id="KW-0472">Membrane</keyword>
<reference evidence="4" key="1">
    <citation type="journal article" date="2015" name="Nat. Genet.">
        <title>The genome and transcriptome of the zoonotic hookworm Ancylostoma ceylanicum identify infection-specific gene families.</title>
        <authorList>
            <person name="Schwarz E.M."/>
            <person name="Hu Y."/>
            <person name="Antoshechkin I."/>
            <person name="Miller M.M."/>
            <person name="Sternberg P.W."/>
            <person name="Aroian R.V."/>
        </authorList>
    </citation>
    <scope>NUCLEOTIDE SEQUENCE</scope>
    <source>
        <strain evidence="4">HY135</strain>
    </source>
</reference>
<gene>
    <name evidence="3" type="primary">Acey_s0059.g2991</name>
    <name evidence="3" type="ORF">Y032_0059g2991</name>
</gene>
<name>A0A016U3H2_9BILA</name>
<dbReference type="InterPro" id="IPR000494">
    <property type="entry name" value="Rcpt_L-dom"/>
</dbReference>
<dbReference type="PANTHER" id="PTHR21662">
    <property type="entry name" value="RECEPTOR PROTEIN-TYROSINE KINASE"/>
    <property type="match status" value="1"/>
</dbReference>
<accession>A0A016U3H2</accession>
<protein>
    <recommendedName>
        <fullName evidence="2">Receptor L-domain domain-containing protein</fullName>
    </recommendedName>
</protein>
<feature type="transmembrane region" description="Helical" evidence="1">
    <location>
        <begin position="489"/>
        <end position="512"/>
    </location>
</feature>
<dbReference type="OrthoDB" id="5875632at2759"/>
<dbReference type="SUPFAM" id="SSF52058">
    <property type="entry name" value="L domain-like"/>
    <property type="match status" value="1"/>
</dbReference>
<comment type="caution">
    <text evidence="3">The sequence shown here is derived from an EMBL/GenBank/DDBJ whole genome shotgun (WGS) entry which is preliminary data.</text>
</comment>
<sequence>MSTGVTQCIEEPGFKELTPAAWWRRVLRLDRLQYFGAGDDITCEPADQHCTFPIEKPVFIDIPDVSTKNSIRKSCDSATKISLRGESIFTADGLSDMFFEWLFNVEKLEMCIAIENTNFTGIAIKNENITGSCKGPILRVVNNPKLEYFSISRTLVKNWKSVPNALRVRGNKKLSGHDLTRLKKTKNKTGYNWDLQEVGECGIPRPFSSFEELDPTCISFYGPLIVGPEVKAVRYRSSEIHRFNYTGCIQIEKTKIKDVTFLLAFSKFQPLQNCPQCECMGGEVSEHYLSGSAGCSFVYGDLIIANWKVIPKNVENLRGIQTIEGRLIIANNSGLKEFNYFSSLKEVGILDDHEVAIIVKNNPVLKRLPMPNLVDIELKKENKRVKLINNPVLDTSIPKTTTLEQQATTAVQQVQTATKRAKTVTQKTRDVVHQTKVMEKKKTVMVFPKGDITITTEKSSLERDKELAEEEKHDAALVERVKASTNKKWIWILTLAFLVLLVLTFAGVCVVFRIKRVSSGLPPPPYSLNKRSREQLTSVCQLAVVIVK</sequence>
<dbReference type="InterPro" id="IPR036941">
    <property type="entry name" value="Rcpt_L-dom_sf"/>
</dbReference>
<evidence type="ECO:0000259" key="2">
    <source>
        <dbReference type="Pfam" id="PF01030"/>
    </source>
</evidence>
<evidence type="ECO:0000313" key="3">
    <source>
        <dbReference type="EMBL" id="EYC09675.1"/>
    </source>
</evidence>
<dbReference type="Proteomes" id="UP000024635">
    <property type="component" value="Unassembled WGS sequence"/>
</dbReference>
<feature type="domain" description="Receptor L-domain" evidence="2">
    <location>
        <begin position="294"/>
        <end position="393"/>
    </location>
</feature>
<dbReference type="EMBL" id="JARK01001395">
    <property type="protein sequence ID" value="EYC09675.1"/>
    <property type="molecule type" value="Genomic_DNA"/>
</dbReference>
<keyword evidence="1" id="KW-1133">Transmembrane helix</keyword>
<dbReference type="InterPro" id="IPR053079">
    <property type="entry name" value="SPS2_domain"/>
</dbReference>
<keyword evidence="1" id="KW-0812">Transmembrane</keyword>
<evidence type="ECO:0000256" key="1">
    <source>
        <dbReference type="SAM" id="Phobius"/>
    </source>
</evidence>
<keyword evidence="4" id="KW-1185">Reference proteome</keyword>